<gene>
    <name evidence="12" type="ORF">J2TS6_33030</name>
</gene>
<dbReference type="CDD" id="cd00082">
    <property type="entry name" value="HisKA"/>
    <property type="match status" value="1"/>
</dbReference>
<dbReference type="GO" id="GO:0000155">
    <property type="term" value="F:phosphorelay sensor kinase activity"/>
    <property type="evidence" value="ECO:0007669"/>
    <property type="project" value="InterPro"/>
</dbReference>
<dbReference type="SUPFAM" id="SSF47384">
    <property type="entry name" value="Homodimeric domain of signal transducing histidine kinase"/>
    <property type="match status" value="1"/>
</dbReference>
<dbReference type="Gene3D" id="3.30.565.10">
    <property type="entry name" value="Histidine kinase-like ATPase, C-terminal domain"/>
    <property type="match status" value="1"/>
</dbReference>
<keyword evidence="9" id="KW-0472">Membrane</keyword>
<keyword evidence="8" id="KW-0902">Two-component regulatory system</keyword>
<dbReference type="InterPro" id="IPR035965">
    <property type="entry name" value="PAS-like_dom_sf"/>
</dbReference>
<dbReference type="PANTHER" id="PTHR43065">
    <property type="entry name" value="SENSOR HISTIDINE KINASE"/>
    <property type="match status" value="1"/>
</dbReference>
<evidence type="ECO:0000313" key="12">
    <source>
        <dbReference type="EMBL" id="GIO32162.1"/>
    </source>
</evidence>
<dbReference type="EMBL" id="BORQ01000004">
    <property type="protein sequence ID" value="GIO32162.1"/>
    <property type="molecule type" value="Genomic_DNA"/>
</dbReference>
<reference evidence="12" key="1">
    <citation type="submission" date="2021-03" db="EMBL/GenBank/DDBJ databases">
        <title>Antimicrobial resistance genes in bacteria isolated from Japanese honey, and their potential for conferring macrolide and lincosamide resistance in the American foulbrood pathogen Paenibacillus larvae.</title>
        <authorList>
            <person name="Okamoto M."/>
            <person name="Kumagai M."/>
            <person name="Kanamori H."/>
            <person name="Takamatsu D."/>
        </authorList>
    </citation>
    <scope>NUCLEOTIDE SEQUENCE</scope>
    <source>
        <strain evidence="12">J2TS6</strain>
    </source>
</reference>
<feature type="transmembrane region" description="Helical" evidence="9">
    <location>
        <begin position="160"/>
        <end position="180"/>
    </location>
</feature>
<evidence type="ECO:0000256" key="6">
    <source>
        <dbReference type="ARBA" id="ARBA00022777"/>
    </source>
</evidence>
<feature type="domain" description="PAS" evidence="11">
    <location>
        <begin position="237"/>
        <end position="312"/>
    </location>
</feature>
<dbReference type="CDD" id="cd00130">
    <property type="entry name" value="PAS"/>
    <property type="match status" value="1"/>
</dbReference>
<dbReference type="Pfam" id="PF02518">
    <property type="entry name" value="HATPase_c"/>
    <property type="match status" value="1"/>
</dbReference>
<evidence type="ECO:0000313" key="13">
    <source>
        <dbReference type="Proteomes" id="UP000679779"/>
    </source>
</evidence>
<dbReference type="GO" id="GO:0005524">
    <property type="term" value="F:ATP binding"/>
    <property type="evidence" value="ECO:0007669"/>
    <property type="project" value="UniProtKB-KW"/>
</dbReference>
<dbReference type="SUPFAM" id="SSF55874">
    <property type="entry name" value="ATPase domain of HSP90 chaperone/DNA topoisomerase II/histidine kinase"/>
    <property type="match status" value="1"/>
</dbReference>
<evidence type="ECO:0000259" key="10">
    <source>
        <dbReference type="PROSITE" id="PS50109"/>
    </source>
</evidence>
<dbReference type="InterPro" id="IPR036890">
    <property type="entry name" value="HATPase_C_sf"/>
</dbReference>
<feature type="transmembrane region" description="Helical" evidence="9">
    <location>
        <begin position="21"/>
        <end position="40"/>
    </location>
</feature>
<dbReference type="InterPro" id="IPR003661">
    <property type="entry name" value="HisK_dim/P_dom"/>
</dbReference>
<dbReference type="PRINTS" id="PR00344">
    <property type="entry name" value="BCTRLSENSOR"/>
</dbReference>
<feature type="transmembrane region" description="Helical" evidence="9">
    <location>
        <begin position="126"/>
        <end position="148"/>
    </location>
</feature>
<sequence>MSSSEWIVYATPKGGWIAIIYALKNIITQVLMAGSFAFLFPLSLDKYVRLLGRKKRLRAAGFEVVIIISSALSIIMCSFFSSSLFHLIPLNLGILPLFIGMLYGGYKSGLPLAGLYLLCDYFSNENWSYSGAILHTGLLFYPLLVWMSPRFRMGTLNDKINKLWVCLLPAMLLLTSSPIIEDPNLSFSDAGPLLMFLFYILITVFAGAALIYMIEFALEKLLLTEQIKGISEKYLREEEKLQQVMDVAPLCMVSVDTEGRVTSVNEMMMGLFKSRSPELTKNDILGQPLSAFVDMDEEDYIQSRIAQALNGVKMDNELIRIGSQIHYTSTSPLTNSYTGEILGAVLVIQDITELERLRTELVNVERLSLVGQMAASITHEIRNPMAVVRGFLQLMKEKSPDSLDHYYRIVMEELDRANGIINDFLSLAQNRIAEKEQWHLHQIINDLSPLLWADANLRGQTIELLLDEQVPKLHLNAKEIKQVLLNLARNGMEAMDEKGKLTIQTRFRETDNTVELIVKDTGVGMSKSRQERLFEPFFTTKAKGTGLGLALCLSIVERHGGKIAVESEEGKGTTFIISLPAAES</sequence>
<keyword evidence="9" id="KW-0812">Transmembrane</keyword>
<keyword evidence="3" id="KW-0597">Phosphoprotein</keyword>
<dbReference type="SMART" id="SM00091">
    <property type="entry name" value="PAS"/>
    <property type="match status" value="1"/>
</dbReference>
<dbReference type="PROSITE" id="PS50112">
    <property type="entry name" value="PAS"/>
    <property type="match status" value="1"/>
</dbReference>
<dbReference type="SMART" id="SM00388">
    <property type="entry name" value="HisKA"/>
    <property type="match status" value="1"/>
</dbReference>
<keyword evidence="4" id="KW-0808">Transferase</keyword>
<evidence type="ECO:0000256" key="5">
    <source>
        <dbReference type="ARBA" id="ARBA00022741"/>
    </source>
</evidence>
<keyword evidence="5" id="KW-0547">Nucleotide-binding</keyword>
<comment type="catalytic activity">
    <reaction evidence="1">
        <text>ATP + protein L-histidine = ADP + protein N-phospho-L-histidine.</text>
        <dbReference type="EC" id="2.7.13.3"/>
    </reaction>
</comment>
<feature type="transmembrane region" description="Helical" evidence="9">
    <location>
        <begin position="192"/>
        <end position="214"/>
    </location>
</feature>
<dbReference type="SMART" id="SM00387">
    <property type="entry name" value="HATPase_c"/>
    <property type="match status" value="1"/>
</dbReference>
<dbReference type="AlphaFoldDB" id="A0A919XG28"/>
<keyword evidence="9" id="KW-1133">Transmembrane helix</keyword>
<evidence type="ECO:0000256" key="1">
    <source>
        <dbReference type="ARBA" id="ARBA00000085"/>
    </source>
</evidence>
<accession>A0A919XG28</accession>
<dbReference type="InterPro" id="IPR036097">
    <property type="entry name" value="HisK_dim/P_sf"/>
</dbReference>
<name>A0A919XG28_9BACL</name>
<evidence type="ECO:0000256" key="9">
    <source>
        <dbReference type="SAM" id="Phobius"/>
    </source>
</evidence>
<dbReference type="Gene3D" id="1.10.287.130">
    <property type="match status" value="1"/>
</dbReference>
<evidence type="ECO:0000256" key="3">
    <source>
        <dbReference type="ARBA" id="ARBA00022553"/>
    </source>
</evidence>
<feature type="domain" description="Histidine kinase" evidence="10">
    <location>
        <begin position="376"/>
        <end position="583"/>
    </location>
</feature>
<dbReference type="NCBIfam" id="TIGR00229">
    <property type="entry name" value="sensory_box"/>
    <property type="match status" value="1"/>
</dbReference>
<dbReference type="InterPro" id="IPR000014">
    <property type="entry name" value="PAS"/>
</dbReference>
<evidence type="ECO:0000256" key="2">
    <source>
        <dbReference type="ARBA" id="ARBA00012438"/>
    </source>
</evidence>
<dbReference type="InterPro" id="IPR004358">
    <property type="entry name" value="Sig_transdc_His_kin-like_C"/>
</dbReference>
<evidence type="ECO:0000256" key="8">
    <source>
        <dbReference type="ARBA" id="ARBA00023012"/>
    </source>
</evidence>
<keyword evidence="6" id="KW-0418">Kinase</keyword>
<dbReference type="EC" id="2.7.13.3" evidence="2"/>
<comment type="caution">
    <text evidence="12">The sequence shown here is derived from an EMBL/GenBank/DDBJ whole genome shotgun (WGS) entry which is preliminary data.</text>
</comment>
<organism evidence="12 13">
    <name type="scientific">Paenibacillus albilobatus</name>
    <dbReference type="NCBI Taxonomy" id="2716884"/>
    <lineage>
        <taxon>Bacteria</taxon>
        <taxon>Bacillati</taxon>
        <taxon>Bacillota</taxon>
        <taxon>Bacilli</taxon>
        <taxon>Bacillales</taxon>
        <taxon>Paenibacillaceae</taxon>
        <taxon>Paenibacillus</taxon>
    </lineage>
</organism>
<dbReference type="Pfam" id="PF00512">
    <property type="entry name" value="HisKA"/>
    <property type="match status" value="1"/>
</dbReference>
<feature type="transmembrane region" description="Helical" evidence="9">
    <location>
        <begin position="60"/>
        <end position="80"/>
    </location>
</feature>
<dbReference type="SUPFAM" id="SSF55785">
    <property type="entry name" value="PYP-like sensor domain (PAS domain)"/>
    <property type="match status" value="1"/>
</dbReference>
<proteinExistence type="predicted"/>
<dbReference type="PANTHER" id="PTHR43065:SF46">
    <property type="entry name" value="C4-DICARBOXYLATE TRANSPORT SENSOR PROTEIN DCTB"/>
    <property type="match status" value="1"/>
</dbReference>
<dbReference type="Gene3D" id="3.30.450.20">
    <property type="entry name" value="PAS domain"/>
    <property type="match status" value="1"/>
</dbReference>
<keyword evidence="7" id="KW-0067">ATP-binding</keyword>
<keyword evidence="13" id="KW-1185">Reference proteome</keyword>
<dbReference type="InterPro" id="IPR005467">
    <property type="entry name" value="His_kinase_dom"/>
</dbReference>
<evidence type="ECO:0000259" key="11">
    <source>
        <dbReference type="PROSITE" id="PS50112"/>
    </source>
</evidence>
<dbReference type="Pfam" id="PF13426">
    <property type="entry name" value="PAS_9"/>
    <property type="match status" value="1"/>
</dbReference>
<dbReference type="PROSITE" id="PS50109">
    <property type="entry name" value="HIS_KIN"/>
    <property type="match status" value="1"/>
</dbReference>
<evidence type="ECO:0000256" key="7">
    <source>
        <dbReference type="ARBA" id="ARBA00022840"/>
    </source>
</evidence>
<protein>
    <recommendedName>
        <fullName evidence="2">histidine kinase</fullName>
        <ecNumber evidence="2">2.7.13.3</ecNumber>
    </recommendedName>
</protein>
<dbReference type="InterPro" id="IPR003594">
    <property type="entry name" value="HATPase_dom"/>
</dbReference>
<dbReference type="Proteomes" id="UP000679779">
    <property type="component" value="Unassembled WGS sequence"/>
</dbReference>
<evidence type="ECO:0000256" key="4">
    <source>
        <dbReference type="ARBA" id="ARBA00022679"/>
    </source>
</evidence>